<dbReference type="SMART" id="SM00320">
    <property type="entry name" value="WD40"/>
    <property type="match status" value="5"/>
</dbReference>
<keyword evidence="7" id="KW-0804">Transcription</keyword>
<evidence type="ECO:0000256" key="9">
    <source>
        <dbReference type="ARBA" id="ARBA00072179"/>
    </source>
</evidence>
<feature type="repeat" description="WD" evidence="11">
    <location>
        <begin position="219"/>
        <end position="260"/>
    </location>
</feature>
<feature type="compositionally biased region" description="Low complexity" evidence="12">
    <location>
        <begin position="28"/>
        <end position="45"/>
    </location>
</feature>
<dbReference type="InterPro" id="IPR015943">
    <property type="entry name" value="WD40/YVTN_repeat-like_dom_sf"/>
</dbReference>
<protein>
    <recommendedName>
        <fullName evidence="9">Polycomb protein esc</fullName>
    </recommendedName>
    <alternativeName>
        <fullName evidence="10">Protein extra sex combs</fullName>
    </alternativeName>
</protein>
<dbReference type="SUPFAM" id="SSF50978">
    <property type="entry name" value="WD40 repeat-like"/>
    <property type="match status" value="1"/>
</dbReference>
<dbReference type="InterPro" id="IPR019775">
    <property type="entry name" value="WD40_repeat_CS"/>
</dbReference>
<comment type="similarity">
    <text evidence="2">Belongs to the WD repeat ESC family.</text>
</comment>
<dbReference type="AlphaFoldDB" id="A0A482XQQ4"/>
<evidence type="ECO:0000256" key="11">
    <source>
        <dbReference type="PROSITE-ProRule" id="PRU00221"/>
    </source>
</evidence>
<evidence type="ECO:0000313" key="14">
    <source>
        <dbReference type="Proteomes" id="UP000291343"/>
    </source>
</evidence>
<comment type="caution">
    <text evidence="13">The sequence shown here is derived from an EMBL/GenBank/DDBJ whole genome shotgun (WGS) entry which is preliminary data.</text>
</comment>
<evidence type="ECO:0000256" key="12">
    <source>
        <dbReference type="SAM" id="MobiDB-lite"/>
    </source>
</evidence>
<evidence type="ECO:0000256" key="4">
    <source>
        <dbReference type="ARBA" id="ARBA00022574"/>
    </source>
</evidence>
<evidence type="ECO:0000313" key="13">
    <source>
        <dbReference type="EMBL" id="RZF48096.1"/>
    </source>
</evidence>
<reference evidence="13 14" key="1">
    <citation type="journal article" date="2017" name="Gigascience">
        <title>Genome sequence of the small brown planthopper, Laodelphax striatellus.</title>
        <authorList>
            <person name="Zhu J."/>
            <person name="Jiang F."/>
            <person name="Wang X."/>
            <person name="Yang P."/>
            <person name="Bao Y."/>
            <person name="Zhao W."/>
            <person name="Wang W."/>
            <person name="Lu H."/>
            <person name="Wang Q."/>
            <person name="Cui N."/>
            <person name="Li J."/>
            <person name="Chen X."/>
            <person name="Luo L."/>
            <person name="Yu J."/>
            <person name="Kang L."/>
            <person name="Cui F."/>
        </authorList>
    </citation>
    <scope>NUCLEOTIDE SEQUENCE [LARGE SCALE GENOMIC DNA]</scope>
    <source>
        <strain evidence="13">Lst14</strain>
    </source>
</reference>
<keyword evidence="6" id="KW-0805">Transcription regulation</keyword>
<organism evidence="13 14">
    <name type="scientific">Laodelphax striatellus</name>
    <name type="common">Small brown planthopper</name>
    <name type="synonym">Delphax striatella</name>
    <dbReference type="NCBI Taxonomy" id="195883"/>
    <lineage>
        <taxon>Eukaryota</taxon>
        <taxon>Metazoa</taxon>
        <taxon>Ecdysozoa</taxon>
        <taxon>Arthropoda</taxon>
        <taxon>Hexapoda</taxon>
        <taxon>Insecta</taxon>
        <taxon>Pterygota</taxon>
        <taxon>Neoptera</taxon>
        <taxon>Paraneoptera</taxon>
        <taxon>Hemiptera</taxon>
        <taxon>Auchenorrhyncha</taxon>
        <taxon>Fulgoroidea</taxon>
        <taxon>Delphacidae</taxon>
        <taxon>Criomorphinae</taxon>
        <taxon>Laodelphax</taxon>
    </lineage>
</organism>
<accession>A0A482XQQ4</accession>
<evidence type="ECO:0000256" key="7">
    <source>
        <dbReference type="ARBA" id="ARBA00023163"/>
    </source>
</evidence>
<name>A0A482XQQ4_LAOST</name>
<feature type="compositionally biased region" description="Basic residues" evidence="12">
    <location>
        <begin position="51"/>
        <end position="62"/>
    </location>
</feature>
<sequence length="429" mass="48878">MASKSLRQRPAATNDSSTNEDSGDEVETSSIGSSTTENTNSTRSETPSKKREGKKRRGRRKTRKNFKLQYNFGCSAKVDHGQALWGAQFNHHMVDGEPLVFACVGSNRVSIYECPVTGGLKLVQVYADPNSEEKYYTCDWSYDMASKPLLAVAGSCAIIRIISTDTMECIRHYIGHGHAINELRFHPINPHILLSASKDHSLRLWNIKTDVCIAIFSGVDGHRDEVLSADFDLKGERLMSCGLDHSLKLWRLDKDYLQEAIRASHTFNPVRSKRPFSTITEHFPEFSTRDVHKNYVDCVRWLGDFVLSKSNEGAIVCWKPGDLKNTELKLNENNLSIIHQFKYKDCNIWFVKFALDFWRKILVAGNQFGTIHVWDLDVAHPREVQVTILQHPRCKKIVRQTMLSRDGSVLCAVCDDGTIWRWDKVNKID</sequence>
<dbReference type="InterPro" id="IPR036322">
    <property type="entry name" value="WD40_repeat_dom_sf"/>
</dbReference>
<dbReference type="PROSITE" id="PS00678">
    <property type="entry name" value="WD_REPEATS_1"/>
    <property type="match status" value="1"/>
</dbReference>
<evidence type="ECO:0000256" key="5">
    <source>
        <dbReference type="ARBA" id="ARBA00022737"/>
    </source>
</evidence>
<feature type="compositionally biased region" description="Polar residues" evidence="12">
    <location>
        <begin position="11"/>
        <end position="20"/>
    </location>
</feature>
<dbReference type="OrthoDB" id="7318948at2759"/>
<evidence type="ECO:0000256" key="1">
    <source>
        <dbReference type="ARBA" id="ARBA00004123"/>
    </source>
</evidence>
<proteinExistence type="inferred from homology"/>
<dbReference type="InterPro" id="IPR051243">
    <property type="entry name" value="PcG_WD-repeat"/>
</dbReference>
<keyword evidence="14" id="KW-1185">Reference proteome</keyword>
<feature type="region of interest" description="Disordered" evidence="12">
    <location>
        <begin position="1"/>
        <end position="62"/>
    </location>
</feature>
<dbReference type="PROSITE" id="PS50294">
    <property type="entry name" value="WD_REPEATS_REGION"/>
    <property type="match status" value="2"/>
</dbReference>
<gene>
    <name evidence="13" type="ORF">LSTR_LSTR002162</name>
</gene>
<evidence type="ECO:0000256" key="3">
    <source>
        <dbReference type="ARBA" id="ARBA00022491"/>
    </source>
</evidence>
<evidence type="ECO:0000256" key="8">
    <source>
        <dbReference type="ARBA" id="ARBA00023242"/>
    </source>
</evidence>
<evidence type="ECO:0000256" key="10">
    <source>
        <dbReference type="ARBA" id="ARBA00076259"/>
    </source>
</evidence>
<evidence type="ECO:0000256" key="6">
    <source>
        <dbReference type="ARBA" id="ARBA00023015"/>
    </source>
</evidence>
<comment type="subcellular location">
    <subcellularLocation>
        <location evidence="1">Nucleus</location>
    </subcellularLocation>
</comment>
<dbReference type="GO" id="GO:0005634">
    <property type="term" value="C:nucleus"/>
    <property type="evidence" value="ECO:0007669"/>
    <property type="project" value="UniProtKB-SubCell"/>
</dbReference>
<feature type="repeat" description="WD" evidence="11">
    <location>
        <begin position="173"/>
        <end position="215"/>
    </location>
</feature>
<dbReference type="PANTHER" id="PTHR10253">
    <property type="entry name" value="POLYCOMB PROTEIN"/>
    <property type="match status" value="1"/>
</dbReference>
<dbReference type="PROSITE" id="PS50082">
    <property type="entry name" value="WD_REPEATS_2"/>
    <property type="match status" value="2"/>
</dbReference>
<keyword evidence="5" id="KW-0677">Repeat</keyword>
<keyword evidence="8" id="KW-0539">Nucleus</keyword>
<dbReference type="Pfam" id="PF00400">
    <property type="entry name" value="WD40"/>
    <property type="match status" value="2"/>
</dbReference>
<dbReference type="Proteomes" id="UP000291343">
    <property type="component" value="Unassembled WGS sequence"/>
</dbReference>
<keyword evidence="4 11" id="KW-0853">WD repeat</keyword>
<dbReference type="FunCoup" id="A0A482XQQ4">
    <property type="interactions" value="1585"/>
</dbReference>
<dbReference type="SMR" id="A0A482XQQ4"/>
<dbReference type="Gene3D" id="2.130.10.10">
    <property type="entry name" value="YVTN repeat-like/Quinoprotein amine dehydrogenase"/>
    <property type="match status" value="1"/>
</dbReference>
<dbReference type="InParanoid" id="A0A482XQQ4"/>
<dbReference type="InterPro" id="IPR001680">
    <property type="entry name" value="WD40_rpt"/>
</dbReference>
<keyword evidence="3" id="KW-0678">Repressor</keyword>
<dbReference type="STRING" id="195883.A0A482XQQ4"/>
<dbReference type="FunFam" id="2.130.10.10:FF:000056">
    <property type="entry name" value="Polycomb protein eed"/>
    <property type="match status" value="1"/>
</dbReference>
<dbReference type="EMBL" id="QKKF02002849">
    <property type="protein sequence ID" value="RZF48096.1"/>
    <property type="molecule type" value="Genomic_DNA"/>
</dbReference>
<evidence type="ECO:0000256" key="2">
    <source>
        <dbReference type="ARBA" id="ARBA00008075"/>
    </source>
</evidence>